<dbReference type="GO" id="GO:0008360">
    <property type="term" value="P:regulation of cell shape"/>
    <property type="evidence" value="ECO:0007669"/>
    <property type="project" value="UniProtKB-KW"/>
</dbReference>
<feature type="binding site" evidence="18">
    <location>
        <position position="155"/>
    </location>
    <ligand>
        <name>UDP-N-acetyl-alpha-D-glucosamine</name>
        <dbReference type="ChEBI" id="CHEBI:57705"/>
    </ligand>
</feature>
<dbReference type="EC" id="2.7.7.23" evidence="18"/>
<dbReference type="InterPro" id="IPR025877">
    <property type="entry name" value="MobA-like_NTP_Trfase"/>
</dbReference>
<feature type="binding site" evidence="18">
    <location>
        <position position="103"/>
    </location>
    <ligand>
        <name>Mg(2+)</name>
        <dbReference type="ChEBI" id="CHEBI:18420"/>
    </ligand>
</feature>
<evidence type="ECO:0000256" key="15">
    <source>
        <dbReference type="ARBA" id="ARBA00048247"/>
    </source>
</evidence>
<dbReference type="RefSeq" id="WP_013191321.1">
    <property type="nucleotide sequence ID" value="NC_014248.1"/>
</dbReference>
<comment type="subcellular location">
    <subcellularLocation>
        <location evidence="1 18">Cytoplasm</location>
    </subcellularLocation>
</comment>
<evidence type="ECO:0000256" key="12">
    <source>
        <dbReference type="ARBA" id="ARBA00023268"/>
    </source>
</evidence>
<keyword evidence="13 18" id="KW-0012">Acyltransferase</keyword>
<keyword evidence="4 18" id="KW-0963">Cytoplasm</keyword>
<dbReference type="Pfam" id="PF12804">
    <property type="entry name" value="NTP_transf_3"/>
    <property type="match status" value="1"/>
</dbReference>
<dbReference type="GO" id="GO:0031470">
    <property type="term" value="C:carboxysome"/>
    <property type="evidence" value="ECO:0007669"/>
    <property type="project" value="UniProtKB-ARBA"/>
</dbReference>
<dbReference type="GO" id="GO:0000287">
    <property type="term" value="F:magnesium ion binding"/>
    <property type="evidence" value="ECO:0007669"/>
    <property type="project" value="UniProtKB-UniRule"/>
</dbReference>
<keyword evidence="9 18" id="KW-0460">Magnesium</keyword>
<dbReference type="GO" id="GO:0003977">
    <property type="term" value="F:UDP-N-acetylglucosamine diphosphorylase activity"/>
    <property type="evidence" value="ECO:0007669"/>
    <property type="project" value="UniProtKB-UniRule"/>
</dbReference>
<evidence type="ECO:0000313" key="20">
    <source>
        <dbReference type="EMBL" id="ADI64304.1"/>
    </source>
</evidence>
<dbReference type="InterPro" id="IPR001451">
    <property type="entry name" value="Hexapep"/>
</dbReference>
<evidence type="ECO:0000256" key="6">
    <source>
        <dbReference type="ARBA" id="ARBA00022695"/>
    </source>
</evidence>
<evidence type="ECO:0000256" key="16">
    <source>
        <dbReference type="ARBA" id="ARBA00048493"/>
    </source>
</evidence>
<dbReference type="GO" id="GO:0019134">
    <property type="term" value="F:glucosamine-1-phosphate N-acetyltransferase activity"/>
    <property type="evidence" value="ECO:0007669"/>
    <property type="project" value="UniProtKB-UniRule"/>
</dbReference>
<feature type="binding site" evidence="18">
    <location>
        <begin position="7"/>
        <end position="10"/>
    </location>
    <ligand>
        <name>UDP-N-acetyl-alpha-D-glucosamine</name>
        <dbReference type="ChEBI" id="CHEBI:57705"/>
    </ligand>
</feature>
<feature type="binding site" evidence="18">
    <location>
        <position position="140"/>
    </location>
    <ligand>
        <name>UDP-N-acetyl-alpha-D-glucosamine</name>
        <dbReference type="ChEBI" id="CHEBI:57705"/>
    </ligand>
</feature>
<evidence type="ECO:0000256" key="4">
    <source>
        <dbReference type="ARBA" id="ARBA00022490"/>
    </source>
</evidence>
<comment type="similarity">
    <text evidence="2 18">In the C-terminal section; belongs to the transferase hexapeptide repeat family.</text>
</comment>
<comment type="cofactor">
    <cofactor evidence="18">
        <name>Mg(2+)</name>
        <dbReference type="ChEBI" id="CHEBI:18420"/>
    </cofactor>
    <text evidence="18">Binds 1 Mg(2+) ion per subunit.</text>
</comment>
<evidence type="ECO:0000256" key="5">
    <source>
        <dbReference type="ARBA" id="ARBA00022679"/>
    </source>
</evidence>
<feature type="active site" description="Proton acceptor" evidence="18">
    <location>
        <position position="359"/>
    </location>
</feature>
<keyword evidence="14 18" id="KW-0961">Cell wall biogenesis/degradation</keyword>
<comment type="catalytic activity">
    <reaction evidence="16 18">
        <text>N-acetyl-alpha-D-glucosamine 1-phosphate + UTP + H(+) = UDP-N-acetyl-alpha-D-glucosamine + diphosphate</text>
        <dbReference type="Rhea" id="RHEA:13509"/>
        <dbReference type="ChEBI" id="CHEBI:15378"/>
        <dbReference type="ChEBI" id="CHEBI:33019"/>
        <dbReference type="ChEBI" id="CHEBI:46398"/>
        <dbReference type="ChEBI" id="CHEBI:57705"/>
        <dbReference type="ChEBI" id="CHEBI:57776"/>
        <dbReference type="EC" id="2.7.7.23"/>
    </reaction>
</comment>
<feature type="binding site" evidence="18">
    <location>
        <position position="376"/>
    </location>
    <ligand>
        <name>acetyl-CoA</name>
        <dbReference type="ChEBI" id="CHEBI:57288"/>
    </ligand>
</feature>
<dbReference type="CDD" id="cd03353">
    <property type="entry name" value="LbH_GlmU_C"/>
    <property type="match status" value="1"/>
</dbReference>
<dbReference type="InterPro" id="IPR038009">
    <property type="entry name" value="GlmU_C_LbH"/>
</dbReference>
<dbReference type="PANTHER" id="PTHR43584">
    <property type="entry name" value="NUCLEOTIDYL TRANSFERASE"/>
    <property type="match status" value="1"/>
</dbReference>
<dbReference type="STRING" id="551115.Aazo_2348"/>
<keyword evidence="10 18" id="KW-0133">Cell shape</keyword>
<comment type="pathway">
    <text evidence="18">Nucleotide-sugar biosynthesis; UDP-N-acetyl-alpha-D-glucosamine biosynthesis; UDP-N-acetyl-alpha-D-glucosamine from N-acetyl-alpha-D-glucosamine 1-phosphate: step 1/1.</text>
</comment>
<protein>
    <recommendedName>
        <fullName evidence="18">Bifunctional protein GlmU</fullName>
    </recommendedName>
    <domain>
        <recommendedName>
            <fullName evidence="18">UDP-N-acetylglucosamine pyrophosphorylase</fullName>
            <ecNumber evidence="18">2.7.7.23</ecNumber>
        </recommendedName>
        <alternativeName>
            <fullName evidence="18">N-acetylglucosamine-1-phosphate uridyltransferase</fullName>
        </alternativeName>
    </domain>
    <domain>
        <recommendedName>
            <fullName evidence="18">Glucosamine-1-phosphate N-acetyltransferase</fullName>
            <ecNumber evidence="18">2.3.1.157</ecNumber>
        </recommendedName>
    </domain>
</protein>
<evidence type="ECO:0000259" key="19">
    <source>
        <dbReference type="Pfam" id="PF12804"/>
    </source>
</evidence>
<dbReference type="GO" id="GO:0005737">
    <property type="term" value="C:cytoplasm"/>
    <property type="evidence" value="ECO:0007669"/>
    <property type="project" value="UniProtKB-SubCell"/>
</dbReference>
<dbReference type="Proteomes" id="UP000001511">
    <property type="component" value="Chromosome"/>
</dbReference>
<evidence type="ECO:0000256" key="9">
    <source>
        <dbReference type="ARBA" id="ARBA00022842"/>
    </source>
</evidence>
<dbReference type="GO" id="GO:0000902">
    <property type="term" value="P:cell morphogenesis"/>
    <property type="evidence" value="ECO:0007669"/>
    <property type="project" value="UniProtKB-UniRule"/>
</dbReference>
<feature type="domain" description="MobA-like NTP transferase" evidence="19">
    <location>
        <begin position="5"/>
        <end position="129"/>
    </location>
</feature>
<feature type="binding site" evidence="18">
    <location>
        <position position="419"/>
    </location>
    <ligand>
        <name>acetyl-CoA</name>
        <dbReference type="ChEBI" id="CHEBI:57288"/>
    </ligand>
</feature>
<evidence type="ECO:0000256" key="18">
    <source>
        <dbReference type="HAMAP-Rule" id="MF_01631"/>
    </source>
</evidence>
<evidence type="ECO:0000256" key="10">
    <source>
        <dbReference type="ARBA" id="ARBA00022960"/>
    </source>
</evidence>
<dbReference type="eggNOG" id="COG1207">
    <property type="taxonomic scope" value="Bacteria"/>
</dbReference>
<dbReference type="NCBIfam" id="TIGR01173">
    <property type="entry name" value="glmU"/>
    <property type="match status" value="1"/>
</dbReference>
<dbReference type="InterPro" id="IPR011004">
    <property type="entry name" value="Trimer_LpxA-like_sf"/>
</dbReference>
<comment type="caution">
    <text evidence="18">Lacks conserved residue(s) required for the propagation of feature annotation.</text>
</comment>
<dbReference type="OrthoDB" id="9775031at2"/>
<dbReference type="SUPFAM" id="SSF51161">
    <property type="entry name" value="Trimeric LpxA-like enzymes"/>
    <property type="match status" value="1"/>
</dbReference>
<comment type="similarity">
    <text evidence="3 18">In the N-terminal section; belongs to the N-acetylglucosamine-1-phosphate uridyltransferase family.</text>
</comment>
<feature type="binding site" evidence="18">
    <location>
        <position position="329"/>
    </location>
    <ligand>
        <name>UDP-N-acetyl-alpha-D-glucosamine</name>
        <dbReference type="ChEBI" id="CHEBI:57705"/>
    </ligand>
</feature>
<dbReference type="Gene3D" id="3.90.550.10">
    <property type="entry name" value="Spore Coat Polysaccharide Biosynthesis Protein SpsA, Chain A"/>
    <property type="match status" value="1"/>
</dbReference>
<comment type="subunit">
    <text evidence="18">Homotrimer.</text>
</comment>
<evidence type="ECO:0000256" key="3">
    <source>
        <dbReference type="ARBA" id="ARBA00007947"/>
    </source>
</evidence>
<evidence type="ECO:0000313" key="21">
    <source>
        <dbReference type="Proteomes" id="UP000001511"/>
    </source>
</evidence>
<feature type="binding site" evidence="18">
    <location>
        <position position="401"/>
    </location>
    <ligand>
        <name>acetyl-CoA</name>
        <dbReference type="ChEBI" id="CHEBI:57288"/>
    </ligand>
</feature>
<feature type="binding site" evidence="18">
    <location>
        <position position="170"/>
    </location>
    <ligand>
        <name>UDP-N-acetyl-alpha-D-glucosamine</name>
        <dbReference type="ChEBI" id="CHEBI:57705"/>
    </ligand>
</feature>
<sequence length="451" mass="49293">MVVVAILAAGKGTRMKSNLPKVLHSLGGKSLVERVIESVEPLSPARRLVIVGYQSEEVKTALTKISEVEFVEQTVQLGTGHAIQQLLPHLEGYTGDLLILNGDVPLLQTETLKNLLQIHQENQNYCTILSAQLSNPKGYGRVFRTSEGIVRKIVEDKDCTPNQRENNRVNAGIYCFRWSDLAKFLPHLEANNAQKEYYLTDAVTQVGKVMAVDVEDDQEILGINDRLQLATAYDILQRRIKEKWLMAGVTLINPASITIDETVELQPDVIIEPQTHLRGKTVIQSGSRIGPGSLIENSQLGENVAVQYSVVTDSFVEAGTKIGPYAHLRGHAEVGANCRIGNFVELKNTELGNRTNVAHLSYLGDTTAGTQVNIGAGTITANYDGVKKHRTRIGDRTKTGSNSVLVAPITVGNDVYIAAGSTVTEDVENDALVIARSRQVVKPGWKRKAES</sequence>
<dbReference type="GO" id="GO:0016020">
    <property type="term" value="C:membrane"/>
    <property type="evidence" value="ECO:0007669"/>
    <property type="project" value="GOC"/>
</dbReference>
<dbReference type="SUPFAM" id="SSF53448">
    <property type="entry name" value="Nucleotide-diphospho-sugar transferases"/>
    <property type="match status" value="1"/>
</dbReference>
<feature type="binding site" evidence="18">
    <location>
        <begin position="78"/>
        <end position="79"/>
    </location>
    <ligand>
        <name>UDP-N-acetyl-alpha-D-glucosamine</name>
        <dbReference type="ChEBI" id="CHEBI:57705"/>
    </ligand>
</feature>
<keyword evidence="12 18" id="KW-0511">Multifunctional enzyme</keyword>
<dbReference type="InterPro" id="IPR029044">
    <property type="entry name" value="Nucleotide-diphossugar_trans"/>
</dbReference>
<keyword evidence="11 18" id="KW-0573">Peptidoglycan synthesis</keyword>
<name>D7DXX6_NOSA0</name>
<evidence type="ECO:0000256" key="7">
    <source>
        <dbReference type="ARBA" id="ARBA00022723"/>
    </source>
</evidence>
<accession>D7DXX6</accession>
<comment type="pathway">
    <text evidence="18">Bacterial outer membrane biogenesis; LPS lipid A biosynthesis.</text>
</comment>
<gene>
    <name evidence="18" type="primary">glmU</name>
    <name evidence="20" type="ordered locus">Aazo_2348</name>
</gene>
<keyword evidence="21" id="KW-1185">Reference proteome</keyword>
<evidence type="ECO:0000256" key="2">
    <source>
        <dbReference type="ARBA" id="ARBA00007707"/>
    </source>
</evidence>
<keyword evidence="8 18" id="KW-0677">Repeat</keyword>
<dbReference type="EMBL" id="CP002059">
    <property type="protein sequence ID" value="ADI64304.1"/>
    <property type="molecule type" value="Genomic_DNA"/>
</dbReference>
<dbReference type="Pfam" id="PF00132">
    <property type="entry name" value="Hexapep"/>
    <property type="match status" value="2"/>
</dbReference>
<dbReference type="HOGENOM" id="CLU_029499_15_2_3"/>
<dbReference type="KEGG" id="naz:Aazo_2348"/>
<keyword evidence="6 18" id="KW-0548">Nucleotidyltransferase</keyword>
<dbReference type="InterPro" id="IPR050065">
    <property type="entry name" value="GlmU-like"/>
</dbReference>
<keyword evidence="5 18" id="KW-0808">Transferase</keyword>
<evidence type="ECO:0000256" key="11">
    <source>
        <dbReference type="ARBA" id="ARBA00022984"/>
    </source>
</evidence>
<organism evidence="20 21">
    <name type="scientific">Nostoc azollae (strain 0708)</name>
    <name type="common">Anabaena azollae (strain 0708)</name>
    <dbReference type="NCBI Taxonomy" id="551115"/>
    <lineage>
        <taxon>Bacteria</taxon>
        <taxon>Bacillati</taxon>
        <taxon>Cyanobacteriota</taxon>
        <taxon>Cyanophyceae</taxon>
        <taxon>Nostocales</taxon>
        <taxon>Nostocaceae</taxon>
        <taxon>Trichormus</taxon>
    </lineage>
</organism>
<dbReference type="NCBIfam" id="NF010940">
    <property type="entry name" value="PRK14360.1"/>
    <property type="match status" value="1"/>
</dbReference>
<dbReference type="Gene3D" id="2.160.10.10">
    <property type="entry name" value="Hexapeptide repeat proteins"/>
    <property type="match status" value="1"/>
</dbReference>
<dbReference type="UniPathway" id="UPA00113">
    <property type="reaction ID" value="UER00532"/>
</dbReference>
<evidence type="ECO:0000256" key="13">
    <source>
        <dbReference type="ARBA" id="ARBA00023315"/>
    </source>
</evidence>
<dbReference type="HAMAP" id="MF_01631">
    <property type="entry name" value="GlmU"/>
    <property type="match status" value="1"/>
</dbReference>
<comment type="function">
    <text evidence="17 18">Catalyzes the last two sequential reactions in the de novo biosynthetic pathway for UDP-N-acetylglucosamine (UDP-GlcNAc). The C-terminal domain catalyzes the transfer of acetyl group from acetyl coenzyme A to glucosamine-1-phosphate (GlcN-1-P) to produce N-acetylglucosamine-1-phosphate (GlcNAc-1-P), which is converted into UDP-GlcNAc by the transfer of uridine 5-monophosphate (from uridine 5-triphosphate), a reaction catalyzed by the N-terminal domain.</text>
</comment>
<feature type="binding site" evidence="18">
    <location>
        <begin position="382"/>
        <end position="383"/>
    </location>
    <ligand>
        <name>acetyl-CoA</name>
        <dbReference type="ChEBI" id="CHEBI:57288"/>
    </ligand>
</feature>
<feature type="region of interest" description="N-acetyltransferase" evidence="18">
    <location>
        <begin position="248"/>
        <end position="451"/>
    </location>
</feature>
<dbReference type="CDD" id="cd02540">
    <property type="entry name" value="GT2_GlmU_N_bac"/>
    <property type="match status" value="1"/>
</dbReference>
<dbReference type="UniPathway" id="UPA00973"/>
<comment type="pathway">
    <text evidence="18">Nucleotide-sugar biosynthesis; UDP-N-acetyl-alpha-D-glucosamine biosynthesis; N-acetyl-alpha-D-glucosamine 1-phosphate from alpha-D-glucosamine 6-phosphate (route II): step 2/2.</text>
</comment>
<feature type="binding site" evidence="18">
    <location>
        <position position="436"/>
    </location>
    <ligand>
        <name>acetyl-CoA</name>
        <dbReference type="ChEBI" id="CHEBI:57288"/>
    </ligand>
</feature>
<dbReference type="GO" id="GO:0009245">
    <property type="term" value="P:lipid A biosynthetic process"/>
    <property type="evidence" value="ECO:0007669"/>
    <property type="project" value="UniProtKB-UniRule"/>
</dbReference>
<feature type="binding site" evidence="18">
    <location>
        <position position="21"/>
    </location>
    <ligand>
        <name>UDP-N-acetyl-alpha-D-glucosamine</name>
        <dbReference type="ChEBI" id="CHEBI:57705"/>
    </ligand>
</feature>
<reference evidence="20 21" key="1">
    <citation type="journal article" date="2010" name="PLoS ONE">
        <title>Genome erosion in a nitrogen-fixing vertically transmitted endosymbiotic multicellular cyanobacterium.</title>
        <authorList>
            <person name="Ran L."/>
            <person name="Larsson J."/>
            <person name="Vigil-Stenman T."/>
            <person name="Nylander J.A."/>
            <person name="Ininbergs K."/>
            <person name="Zheng W.W."/>
            <person name="Lapidus A."/>
            <person name="Lowry S."/>
            <person name="Haselkorn R."/>
            <person name="Bergman B."/>
        </authorList>
    </citation>
    <scope>NUCLEOTIDE SEQUENCE [LARGE SCALE GENOMIC DNA]</scope>
    <source>
        <strain evidence="20 21">0708</strain>
    </source>
</reference>
<feature type="binding site" evidence="18">
    <location>
        <position position="373"/>
    </location>
    <ligand>
        <name>UDP-N-acetyl-alpha-D-glucosamine</name>
        <dbReference type="ChEBI" id="CHEBI:57705"/>
    </ligand>
</feature>
<comment type="catalytic activity">
    <reaction evidence="15 18">
        <text>alpha-D-glucosamine 1-phosphate + acetyl-CoA = N-acetyl-alpha-D-glucosamine 1-phosphate + CoA + H(+)</text>
        <dbReference type="Rhea" id="RHEA:13725"/>
        <dbReference type="ChEBI" id="CHEBI:15378"/>
        <dbReference type="ChEBI" id="CHEBI:57287"/>
        <dbReference type="ChEBI" id="CHEBI:57288"/>
        <dbReference type="ChEBI" id="CHEBI:57776"/>
        <dbReference type="ChEBI" id="CHEBI:58516"/>
        <dbReference type="EC" id="2.3.1.157"/>
    </reaction>
</comment>
<dbReference type="GO" id="GO:0009252">
    <property type="term" value="P:peptidoglycan biosynthetic process"/>
    <property type="evidence" value="ECO:0007669"/>
    <property type="project" value="UniProtKB-UniRule"/>
</dbReference>
<feature type="binding site" evidence="18">
    <location>
        <position position="224"/>
    </location>
    <ligand>
        <name>Mg(2+)</name>
        <dbReference type="ChEBI" id="CHEBI:18420"/>
    </ligand>
</feature>
<proteinExistence type="inferred from homology"/>
<dbReference type="EC" id="2.3.1.157" evidence="18"/>
<evidence type="ECO:0000256" key="1">
    <source>
        <dbReference type="ARBA" id="ARBA00004496"/>
    </source>
</evidence>
<dbReference type="GO" id="GO:0071555">
    <property type="term" value="P:cell wall organization"/>
    <property type="evidence" value="ECO:0007669"/>
    <property type="project" value="UniProtKB-KW"/>
</dbReference>
<feature type="region of interest" description="Linker" evidence="18">
    <location>
        <begin position="227"/>
        <end position="247"/>
    </location>
</feature>
<feature type="binding site" evidence="18">
    <location>
        <position position="224"/>
    </location>
    <ligand>
        <name>UDP-N-acetyl-alpha-D-glucosamine</name>
        <dbReference type="ChEBI" id="CHEBI:57705"/>
    </ligand>
</feature>
<feature type="binding site" evidence="18">
    <location>
        <position position="73"/>
    </location>
    <ligand>
        <name>UDP-N-acetyl-alpha-D-glucosamine</name>
        <dbReference type="ChEBI" id="CHEBI:57705"/>
    </ligand>
</feature>
<dbReference type="GO" id="GO:0006048">
    <property type="term" value="P:UDP-N-acetylglucosamine biosynthetic process"/>
    <property type="evidence" value="ECO:0007669"/>
    <property type="project" value="UniProtKB-UniPathway"/>
</dbReference>
<dbReference type="AlphaFoldDB" id="D7DXX6"/>
<evidence type="ECO:0000256" key="14">
    <source>
        <dbReference type="ARBA" id="ARBA00023316"/>
    </source>
</evidence>
<evidence type="ECO:0000256" key="17">
    <source>
        <dbReference type="ARBA" id="ARBA00049628"/>
    </source>
</evidence>
<keyword evidence="7 18" id="KW-0479">Metal-binding</keyword>
<feature type="region of interest" description="Pyrophosphorylase" evidence="18">
    <location>
        <begin position="1"/>
        <end position="226"/>
    </location>
</feature>
<dbReference type="PANTHER" id="PTHR43584:SF3">
    <property type="entry name" value="BIFUNCTIONAL PROTEIN GLMU"/>
    <property type="match status" value="1"/>
</dbReference>
<feature type="binding site" evidence="18">
    <location>
        <position position="347"/>
    </location>
    <ligand>
        <name>UDP-N-acetyl-alpha-D-glucosamine</name>
        <dbReference type="ChEBI" id="CHEBI:57705"/>
    </ligand>
</feature>
<evidence type="ECO:0000256" key="8">
    <source>
        <dbReference type="ARBA" id="ARBA00022737"/>
    </source>
</evidence>
<dbReference type="InterPro" id="IPR005882">
    <property type="entry name" value="Bifunctional_GlmU"/>
</dbReference>
<dbReference type="GO" id="GO:0043886">
    <property type="term" value="F:structural constituent of carboxysome shell"/>
    <property type="evidence" value="ECO:0007669"/>
    <property type="project" value="UniProtKB-ARBA"/>
</dbReference>
<feature type="binding site" evidence="18">
    <location>
        <position position="362"/>
    </location>
    <ligand>
        <name>UDP-N-acetyl-alpha-D-glucosamine</name>
        <dbReference type="ChEBI" id="CHEBI:57705"/>
    </ligand>
</feature>